<evidence type="ECO:0000313" key="2">
    <source>
        <dbReference type="Proteomes" id="UP000266861"/>
    </source>
</evidence>
<gene>
    <name evidence="1" type="ORF">Glove_724g13</name>
</gene>
<dbReference type="EMBL" id="PQFF01000572">
    <property type="protein sequence ID" value="RHZ44470.1"/>
    <property type="molecule type" value="Genomic_DNA"/>
</dbReference>
<accession>A0A397G8R1</accession>
<reference evidence="1 2" key="1">
    <citation type="submission" date="2018-08" db="EMBL/GenBank/DDBJ databases">
        <title>Genome and evolution of the arbuscular mycorrhizal fungus Diversispora epigaea (formerly Glomus versiforme) and its bacterial endosymbionts.</title>
        <authorList>
            <person name="Sun X."/>
            <person name="Fei Z."/>
            <person name="Harrison M."/>
        </authorList>
    </citation>
    <scope>NUCLEOTIDE SEQUENCE [LARGE SCALE GENOMIC DNA]</scope>
    <source>
        <strain evidence="1 2">IT104</strain>
    </source>
</reference>
<name>A0A397G8R1_9GLOM</name>
<organism evidence="1 2">
    <name type="scientific">Diversispora epigaea</name>
    <dbReference type="NCBI Taxonomy" id="1348612"/>
    <lineage>
        <taxon>Eukaryota</taxon>
        <taxon>Fungi</taxon>
        <taxon>Fungi incertae sedis</taxon>
        <taxon>Mucoromycota</taxon>
        <taxon>Glomeromycotina</taxon>
        <taxon>Glomeromycetes</taxon>
        <taxon>Diversisporales</taxon>
        <taxon>Diversisporaceae</taxon>
        <taxon>Diversispora</taxon>
    </lineage>
</organism>
<evidence type="ECO:0000313" key="1">
    <source>
        <dbReference type="EMBL" id="RHZ44470.1"/>
    </source>
</evidence>
<proteinExistence type="predicted"/>
<comment type="caution">
    <text evidence="1">The sequence shown here is derived from an EMBL/GenBank/DDBJ whole genome shotgun (WGS) entry which is preliminary data.</text>
</comment>
<sequence>MSVCIKLFIYNSSRTSRLPFGSTKSRPFFPDHLFTSTDNARPELRLTAARLTTITLIKTLTRSTIATITIN</sequence>
<dbReference type="AlphaFoldDB" id="A0A397G8R1"/>
<dbReference type="Proteomes" id="UP000266861">
    <property type="component" value="Unassembled WGS sequence"/>
</dbReference>
<keyword evidence="2" id="KW-1185">Reference proteome</keyword>
<protein>
    <submittedName>
        <fullName evidence="1">Uncharacterized protein</fullName>
    </submittedName>
</protein>